<evidence type="ECO:0000313" key="3">
    <source>
        <dbReference type="Proteomes" id="UP000791080"/>
    </source>
</evidence>
<sequence>MRSSPRDPHHDAVDSGQWLAITGLVLATAAALGTGGWLLVDQRPRRRWQPLLVLCGLGWLVAAVLLLSTVDGL</sequence>
<reference evidence="2 3" key="1">
    <citation type="submission" date="2022-06" db="EMBL/GenBank/DDBJ databases">
        <title>Genomic Encyclopedia of Type Strains, Phase I: the one thousand microbial genomes (KMG-I) project.</title>
        <authorList>
            <person name="Kyrpides N."/>
        </authorList>
    </citation>
    <scope>NUCLEOTIDE SEQUENCE [LARGE SCALE GENOMIC DNA]</scope>
    <source>
        <strain evidence="2 3">DSM 43889</strain>
    </source>
</reference>
<protein>
    <recommendedName>
        <fullName evidence="4">DUF2530 family protein</fullName>
    </recommendedName>
</protein>
<keyword evidence="3" id="KW-1185">Reference proteome</keyword>
<keyword evidence="1" id="KW-0472">Membrane</keyword>
<keyword evidence="1" id="KW-0812">Transmembrane</keyword>
<comment type="caution">
    <text evidence="2">The sequence shown here is derived from an EMBL/GenBank/DDBJ whole genome shotgun (WGS) entry which is preliminary data.</text>
</comment>
<dbReference type="EMBL" id="AUBJ02000001">
    <property type="protein sequence ID" value="MCP2331911.1"/>
    <property type="molecule type" value="Genomic_DNA"/>
</dbReference>
<feature type="transmembrane region" description="Helical" evidence="1">
    <location>
        <begin position="51"/>
        <end position="70"/>
    </location>
</feature>
<name>A0ABT1JHD2_ACTCY</name>
<organism evidence="2 3">
    <name type="scientific">Actinoalloteichus caeruleus DSM 43889</name>
    <dbReference type="NCBI Taxonomy" id="1120930"/>
    <lineage>
        <taxon>Bacteria</taxon>
        <taxon>Bacillati</taxon>
        <taxon>Actinomycetota</taxon>
        <taxon>Actinomycetes</taxon>
        <taxon>Pseudonocardiales</taxon>
        <taxon>Pseudonocardiaceae</taxon>
        <taxon>Actinoalloteichus</taxon>
        <taxon>Actinoalloteichus cyanogriseus</taxon>
    </lineage>
</organism>
<proteinExistence type="predicted"/>
<evidence type="ECO:0000256" key="1">
    <source>
        <dbReference type="SAM" id="Phobius"/>
    </source>
</evidence>
<dbReference type="Proteomes" id="UP000791080">
    <property type="component" value="Unassembled WGS sequence"/>
</dbReference>
<feature type="transmembrane region" description="Helical" evidence="1">
    <location>
        <begin position="20"/>
        <end position="39"/>
    </location>
</feature>
<accession>A0ABT1JHD2</accession>
<evidence type="ECO:0000313" key="2">
    <source>
        <dbReference type="EMBL" id="MCP2331911.1"/>
    </source>
</evidence>
<evidence type="ECO:0008006" key="4">
    <source>
        <dbReference type="Google" id="ProtNLM"/>
    </source>
</evidence>
<gene>
    <name evidence="2" type="ORF">G443_002181</name>
</gene>
<keyword evidence="1" id="KW-1133">Transmembrane helix</keyword>